<dbReference type="EMBL" id="CM042042">
    <property type="protein sequence ID" value="KAI3704633.1"/>
    <property type="molecule type" value="Genomic_DNA"/>
</dbReference>
<name>A0ACB9A493_9ASTR</name>
<reference evidence="2" key="1">
    <citation type="journal article" date="2022" name="Mol. Ecol. Resour.">
        <title>The genomes of chicory, endive, great burdock and yacon provide insights into Asteraceae palaeo-polyploidization history and plant inulin production.</title>
        <authorList>
            <person name="Fan W."/>
            <person name="Wang S."/>
            <person name="Wang H."/>
            <person name="Wang A."/>
            <person name="Jiang F."/>
            <person name="Liu H."/>
            <person name="Zhao H."/>
            <person name="Xu D."/>
            <person name="Zhang Y."/>
        </authorList>
    </citation>
    <scope>NUCLEOTIDE SEQUENCE [LARGE SCALE GENOMIC DNA]</scope>
    <source>
        <strain evidence="2">cv. Yunnan</strain>
    </source>
</reference>
<comment type="caution">
    <text evidence="1">The sequence shown here is derived from an EMBL/GenBank/DDBJ whole genome shotgun (WGS) entry which is preliminary data.</text>
</comment>
<organism evidence="1 2">
    <name type="scientific">Smallanthus sonchifolius</name>
    <dbReference type="NCBI Taxonomy" id="185202"/>
    <lineage>
        <taxon>Eukaryota</taxon>
        <taxon>Viridiplantae</taxon>
        <taxon>Streptophyta</taxon>
        <taxon>Embryophyta</taxon>
        <taxon>Tracheophyta</taxon>
        <taxon>Spermatophyta</taxon>
        <taxon>Magnoliopsida</taxon>
        <taxon>eudicotyledons</taxon>
        <taxon>Gunneridae</taxon>
        <taxon>Pentapetalae</taxon>
        <taxon>asterids</taxon>
        <taxon>campanulids</taxon>
        <taxon>Asterales</taxon>
        <taxon>Asteraceae</taxon>
        <taxon>Asteroideae</taxon>
        <taxon>Heliantheae alliance</taxon>
        <taxon>Millerieae</taxon>
        <taxon>Smallanthus</taxon>
    </lineage>
</organism>
<evidence type="ECO:0000313" key="1">
    <source>
        <dbReference type="EMBL" id="KAI3704633.1"/>
    </source>
</evidence>
<dbReference type="Proteomes" id="UP001056120">
    <property type="component" value="Linkage Group LG25"/>
</dbReference>
<proteinExistence type="predicted"/>
<keyword evidence="2" id="KW-1185">Reference proteome</keyword>
<protein>
    <submittedName>
        <fullName evidence="1">Uncharacterized protein</fullName>
    </submittedName>
</protein>
<evidence type="ECO:0000313" key="2">
    <source>
        <dbReference type="Proteomes" id="UP001056120"/>
    </source>
</evidence>
<gene>
    <name evidence="1" type="ORF">L1987_74859</name>
</gene>
<sequence length="180" mass="20746">MRNFVIFNLFSPKPPRFRLGSPICRLLHSPPNNLRSLSYVKNMGKKAGELHINAKKFGGLAKPCMKDMVTYLGCLSLNHNSDDKCARQRQLLDACMETQTGKNRKPWGTLNYHLQRLNRGRNNFDNDHKWAWFERRNPLFPASVPHVSTVHTEAEDQISNLKTEMDDYQDGLQSKGTRSM</sequence>
<reference evidence="1 2" key="2">
    <citation type="journal article" date="2022" name="Mol. Ecol. Resour.">
        <title>The genomes of chicory, endive, great burdock and yacon provide insights into Asteraceae paleo-polyploidization history and plant inulin production.</title>
        <authorList>
            <person name="Fan W."/>
            <person name="Wang S."/>
            <person name="Wang H."/>
            <person name="Wang A."/>
            <person name="Jiang F."/>
            <person name="Liu H."/>
            <person name="Zhao H."/>
            <person name="Xu D."/>
            <person name="Zhang Y."/>
        </authorList>
    </citation>
    <scope>NUCLEOTIDE SEQUENCE [LARGE SCALE GENOMIC DNA]</scope>
    <source>
        <strain evidence="2">cv. Yunnan</strain>
        <tissue evidence="1">Leaves</tissue>
    </source>
</reference>
<accession>A0ACB9A493</accession>